<dbReference type="Pfam" id="PF08721">
    <property type="entry name" value="Tn7_Tnp_TnsA_C"/>
    <property type="match status" value="1"/>
</dbReference>
<dbReference type="SUPFAM" id="SSF52980">
    <property type="entry name" value="Restriction endonuclease-like"/>
    <property type="match status" value="1"/>
</dbReference>
<accession>A0A1W1WGY7</accession>
<dbReference type="InterPro" id="IPR014832">
    <property type="entry name" value="TnsA_C"/>
</dbReference>
<feature type="domain" description="TnsA endonuclease C-terminal" evidence="2">
    <location>
        <begin position="171"/>
        <end position="251"/>
    </location>
</feature>
<dbReference type="InterPro" id="IPR011335">
    <property type="entry name" value="Restrct_endonuc-II-like"/>
</dbReference>
<feature type="region of interest" description="Disordered" evidence="1">
    <location>
        <begin position="1"/>
        <end position="25"/>
    </location>
</feature>
<dbReference type="CDD" id="cd22362">
    <property type="entry name" value="TnsA_endonuclease-like"/>
    <property type="match status" value="1"/>
</dbReference>
<sequence>MAKRKRESTPNTIERRTKEGRGTGRGVDYKPWLLVQDVPSQGLASRVKGVKTGRVHHLLSQLEYRCFLILDWSERITDIREQFPLLPLDETLALAESLGIKHPRDPKTQIPTVLTSDFLITVKQGEGTGEQVLSIKPSNQLSRPRVLEKLELERQYWAKRQVPWHIVTEQDIPRSLADNLEWLQPYRFSDVLSPLASSDIQRIRVVLEQALLKVQPLSDVVRAVDDRLGLDPGTSLSVARHLLATRAWRTNWMAPFNLSQPLVLQRPGELSSEVGVS</sequence>
<gene>
    <name evidence="4" type="ORF">SAMN00768000_2157</name>
</gene>
<proteinExistence type="predicted"/>
<dbReference type="GO" id="GO:0003676">
    <property type="term" value="F:nucleic acid binding"/>
    <property type="evidence" value="ECO:0007669"/>
    <property type="project" value="InterPro"/>
</dbReference>
<dbReference type="InterPro" id="IPR014833">
    <property type="entry name" value="TnsA_N"/>
</dbReference>
<keyword evidence="5" id="KW-1185">Reference proteome</keyword>
<keyword evidence="4" id="KW-0255">Endonuclease</keyword>
<evidence type="ECO:0000256" key="1">
    <source>
        <dbReference type="SAM" id="MobiDB-lite"/>
    </source>
</evidence>
<organism evidence="4 5">
    <name type="scientific">Sulfobacillus thermosulfidooxidans (strain DSM 9293 / VKM B-1269 / AT-1)</name>
    <dbReference type="NCBI Taxonomy" id="929705"/>
    <lineage>
        <taxon>Bacteria</taxon>
        <taxon>Bacillati</taxon>
        <taxon>Bacillota</taxon>
        <taxon>Clostridia</taxon>
        <taxon>Eubacteriales</taxon>
        <taxon>Clostridiales Family XVII. Incertae Sedis</taxon>
        <taxon>Sulfobacillus</taxon>
    </lineage>
</organism>
<evidence type="ECO:0000259" key="2">
    <source>
        <dbReference type="Pfam" id="PF08721"/>
    </source>
</evidence>
<name>A0A1W1WGY7_SULTA</name>
<evidence type="ECO:0000313" key="5">
    <source>
        <dbReference type="Proteomes" id="UP000192660"/>
    </source>
</evidence>
<dbReference type="InterPro" id="IPR011856">
    <property type="entry name" value="tRNA_endonuc-like_dom_sf"/>
</dbReference>
<feature type="domain" description="TnsA endonuclease N-terminal" evidence="3">
    <location>
        <begin position="74"/>
        <end position="169"/>
    </location>
</feature>
<keyword evidence="4" id="KW-0378">Hydrolase</keyword>
<dbReference type="GO" id="GO:0004519">
    <property type="term" value="F:endonuclease activity"/>
    <property type="evidence" value="ECO:0007669"/>
    <property type="project" value="UniProtKB-KW"/>
</dbReference>
<dbReference type="RefSeq" id="WP_084661549.1">
    <property type="nucleotide sequence ID" value="NZ_FWWY01000001.1"/>
</dbReference>
<dbReference type="InterPro" id="IPR036388">
    <property type="entry name" value="WH-like_DNA-bd_sf"/>
</dbReference>
<dbReference type="Gene3D" id="1.10.10.10">
    <property type="entry name" value="Winged helix-like DNA-binding domain superfamily/Winged helix DNA-binding domain"/>
    <property type="match status" value="1"/>
</dbReference>
<reference evidence="5" key="1">
    <citation type="submission" date="2017-04" db="EMBL/GenBank/DDBJ databases">
        <authorList>
            <person name="Varghese N."/>
            <person name="Submissions S."/>
        </authorList>
    </citation>
    <scope>NUCLEOTIDE SEQUENCE [LARGE SCALE GENOMIC DNA]</scope>
    <source>
        <strain evidence="5">DSM 9293</strain>
    </source>
</reference>
<protein>
    <submittedName>
        <fullName evidence="4">TnsA endonuclease C terminal</fullName>
    </submittedName>
</protein>
<dbReference type="AlphaFoldDB" id="A0A1W1WGY7"/>
<feature type="compositionally biased region" description="Basic and acidic residues" evidence="1">
    <location>
        <begin position="13"/>
        <end position="22"/>
    </location>
</feature>
<dbReference type="Proteomes" id="UP000192660">
    <property type="component" value="Unassembled WGS sequence"/>
</dbReference>
<dbReference type="EMBL" id="FWWY01000001">
    <property type="protein sequence ID" value="SMC05320.1"/>
    <property type="molecule type" value="Genomic_DNA"/>
</dbReference>
<keyword evidence="4" id="KW-0540">Nuclease</keyword>
<dbReference type="Gene3D" id="3.40.1350.10">
    <property type="match status" value="1"/>
</dbReference>
<dbReference type="Pfam" id="PF08722">
    <property type="entry name" value="Tn7_TnsA-like_N"/>
    <property type="match status" value="1"/>
</dbReference>
<evidence type="ECO:0000313" key="4">
    <source>
        <dbReference type="EMBL" id="SMC05320.1"/>
    </source>
</evidence>
<evidence type="ECO:0000259" key="3">
    <source>
        <dbReference type="Pfam" id="PF08722"/>
    </source>
</evidence>